<feature type="signal peptide" evidence="5">
    <location>
        <begin position="1"/>
        <end position="32"/>
    </location>
</feature>
<dbReference type="PANTHER" id="PTHR33920:SF2">
    <property type="entry name" value="THIONIN-2.1-RELATED"/>
    <property type="match status" value="1"/>
</dbReference>
<dbReference type="EMBL" id="JAJJMB010011222">
    <property type="protein sequence ID" value="KAI3903245.1"/>
    <property type="molecule type" value="Genomic_DNA"/>
</dbReference>
<keyword evidence="4" id="KW-1015">Disulfide bond</keyword>
<evidence type="ECO:0000256" key="3">
    <source>
        <dbReference type="ARBA" id="ARBA00022821"/>
    </source>
</evidence>
<dbReference type="AlphaFoldDB" id="A0AAD4SFC5"/>
<proteinExistence type="predicted"/>
<accession>A0AAD4SFC5</accession>
<dbReference type="PANTHER" id="PTHR33920">
    <property type="entry name" value="THIONIN-2.1-RELATED"/>
    <property type="match status" value="1"/>
</dbReference>
<comment type="caution">
    <text evidence="6">The sequence shown here is derived from an EMBL/GenBank/DDBJ whole genome shotgun (WGS) entry which is preliminary data.</text>
</comment>
<dbReference type="GO" id="GO:0005576">
    <property type="term" value="C:extracellular region"/>
    <property type="evidence" value="ECO:0007669"/>
    <property type="project" value="UniProtKB-SubCell"/>
</dbReference>
<keyword evidence="7" id="KW-1185">Reference proteome</keyword>
<keyword evidence="2" id="KW-0964">Secreted</keyword>
<evidence type="ECO:0000256" key="2">
    <source>
        <dbReference type="ARBA" id="ARBA00022525"/>
    </source>
</evidence>
<protein>
    <submittedName>
        <fullName evidence="6">Uncharacterized protein</fullName>
    </submittedName>
</protein>
<feature type="chain" id="PRO_5041903067" evidence="5">
    <location>
        <begin position="33"/>
        <end position="141"/>
    </location>
</feature>
<evidence type="ECO:0000256" key="4">
    <source>
        <dbReference type="ARBA" id="ARBA00023157"/>
    </source>
</evidence>
<evidence type="ECO:0000256" key="1">
    <source>
        <dbReference type="ARBA" id="ARBA00004613"/>
    </source>
</evidence>
<dbReference type="InterPro" id="IPR001010">
    <property type="entry name" value="Thionin"/>
</dbReference>
<dbReference type="GO" id="GO:0006952">
    <property type="term" value="P:defense response"/>
    <property type="evidence" value="ECO:0007669"/>
    <property type="project" value="UniProtKB-KW"/>
</dbReference>
<evidence type="ECO:0000256" key="5">
    <source>
        <dbReference type="SAM" id="SignalP"/>
    </source>
</evidence>
<organism evidence="6 7">
    <name type="scientific">Papaver atlanticum</name>
    <dbReference type="NCBI Taxonomy" id="357466"/>
    <lineage>
        <taxon>Eukaryota</taxon>
        <taxon>Viridiplantae</taxon>
        <taxon>Streptophyta</taxon>
        <taxon>Embryophyta</taxon>
        <taxon>Tracheophyta</taxon>
        <taxon>Spermatophyta</taxon>
        <taxon>Magnoliopsida</taxon>
        <taxon>Ranunculales</taxon>
        <taxon>Papaveraceae</taxon>
        <taxon>Papaveroideae</taxon>
        <taxon>Papaver</taxon>
    </lineage>
</organism>
<comment type="subcellular location">
    <subcellularLocation>
        <location evidence="1">Secreted</location>
    </subcellularLocation>
</comment>
<dbReference type="Proteomes" id="UP001202328">
    <property type="component" value="Unassembled WGS sequence"/>
</dbReference>
<evidence type="ECO:0000313" key="7">
    <source>
        <dbReference type="Proteomes" id="UP001202328"/>
    </source>
</evidence>
<sequence length="141" mass="16127">MEAGKYIKAPLGAMIMSVLILGLFIVQTSVEALPSFTNTESSEECYWNFRVRKSPAVCQKRCNYLMMYHRPLGYNPSEQTNVADQAYQINEYCKLGCVSCKCGDNITITTPQKYDNKEVERCNNTCLELCNKHCICCYHHN</sequence>
<keyword evidence="5" id="KW-0732">Signal</keyword>
<evidence type="ECO:0000313" key="6">
    <source>
        <dbReference type="EMBL" id="KAI3903245.1"/>
    </source>
</evidence>
<name>A0AAD4SFC5_9MAGN</name>
<gene>
    <name evidence="6" type="ORF">MKW98_031899</name>
</gene>
<reference evidence="6" key="1">
    <citation type="submission" date="2022-04" db="EMBL/GenBank/DDBJ databases">
        <title>A functionally conserved STORR gene fusion in Papaver species that diverged 16.8 million years ago.</title>
        <authorList>
            <person name="Catania T."/>
        </authorList>
    </citation>
    <scope>NUCLEOTIDE SEQUENCE</scope>
    <source>
        <strain evidence="6">S-188037</strain>
    </source>
</reference>
<keyword evidence="3" id="KW-0611">Plant defense</keyword>